<evidence type="ECO:0000259" key="2">
    <source>
        <dbReference type="PROSITE" id="PS50097"/>
    </source>
</evidence>
<accession>A0A409VVL1</accession>
<proteinExistence type="predicted"/>
<evidence type="ECO:0000313" key="3">
    <source>
        <dbReference type="EMBL" id="PPQ70270.1"/>
    </source>
</evidence>
<feature type="region of interest" description="Disordered" evidence="1">
    <location>
        <begin position="1"/>
        <end position="23"/>
    </location>
</feature>
<keyword evidence="4" id="KW-1185">Reference proteome</keyword>
<dbReference type="InterPro" id="IPR011333">
    <property type="entry name" value="SKP1/BTB/POZ_sf"/>
</dbReference>
<sequence>MSLETSCCQAHKRKRTEESQSMASTPVIRRSERIWFDDGNIVLQAEATQFRIHKSLMSRQSSVFRDMLDVPQPEGEATVDGCEVVCVTDTAEDWTNVFIILYDGVKVYRPSSPFSLPVLQSMLRLGKKYGIDHLWDSAKERLAVELPTTLECWDKAYDDKDKKAKTHVYHAFDFVNVLFDVGIKSLLPAAYLACIESHSLHEVFRGAERDDGSIAHLPFEAQAALAIGRNKLCCEVPVDWLKEPDDARLCPGDCYDARFQLLRVLVRVWPRLEVISPQGCSVFYETFKSPLCIFCKEIVRKKIEASRRKLWNELPGYFDLPSWEELRKDRY</sequence>
<gene>
    <name evidence="3" type="ORF">CVT26_014559</name>
</gene>
<protein>
    <recommendedName>
        <fullName evidence="2">BTB domain-containing protein</fullName>
    </recommendedName>
</protein>
<dbReference type="InterPro" id="IPR000210">
    <property type="entry name" value="BTB/POZ_dom"/>
</dbReference>
<feature type="domain" description="BTB" evidence="2">
    <location>
        <begin position="39"/>
        <end position="104"/>
    </location>
</feature>
<dbReference type="STRING" id="231916.A0A409VVL1"/>
<organism evidence="3 4">
    <name type="scientific">Gymnopilus dilepis</name>
    <dbReference type="NCBI Taxonomy" id="231916"/>
    <lineage>
        <taxon>Eukaryota</taxon>
        <taxon>Fungi</taxon>
        <taxon>Dikarya</taxon>
        <taxon>Basidiomycota</taxon>
        <taxon>Agaricomycotina</taxon>
        <taxon>Agaricomycetes</taxon>
        <taxon>Agaricomycetidae</taxon>
        <taxon>Agaricales</taxon>
        <taxon>Agaricineae</taxon>
        <taxon>Hymenogastraceae</taxon>
        <taxon>Gymnopilus</taxon>
    </lineage>
</organism>
<evidence type="ECO:0000313" key="4">
    <source>
        <dbReference type="Proteomes" id="UP000284706"/>
    </source>
</evidence>
<dbReference type="AlphaFoldDB" id="A0A409VVL1"/>
<dbReference type="Pfam" id="PF00651">
    <property type="entry name" value="BTB"/>
    <property type="match status" value="1"/>
</dbReference>
<comment type="caution">
    <text evidence="3">The sequence shown here is derived from an EMBL/GenBank/DDBJ whole genome shotgun (WGS) entry which is preliminary data.</text>
</comment>
<evidence type="ECO:0000256" key="1">
    <source>
        <dbReference type="SAM" id="MobiDB-lite"/>
    </source>
</evidence>
<dbReference type="OrthoDB" id="3217871at2759"/>
<dbReference type="EMBL" id="NHYE01005547">
    <property type="protein sequence ID" value="PPQ70270.1"/>
    <property type="molecule type" value="Genomic_DNA"/>
</dbReference>
<name>A0A409VVL1_9AGAR</name>
<dbReference type="PROSITE" id="PS50097">
    <property type="entry name" value="BTB"/>
    <property type="match status" value="1"/>
</dbReference>
<dbReference type="Proteomes" id="UP000284706">
    <property type="component" value="Unassembled WGS sequence"/>
</dbReference>
<reference evidence="3 4" key="1">
    <citation type="journal article" date="2018" name="Evol. Lett.">
        <title>Horizontal gene cluster transfer increased hallucinogenic mushroom diversity.</title>
        <authorList>
            <person name="Reynolds H.T."/>
            <person name="Vijayakumar V."/>
            <person name="Gluck-Thaler E."/>
            <person name="Korotkin H.B."/>
            <person name="Matheny P.B."/>
            <person name="Slot J.C."/>
        </authorList>
    </citation>
    <scope>NUCLEOTIDE SEQUENCE [LARGE SCALE GENOMIC DNA]</scope>
    <source>
        <strain evidence="3 4">SRW20</strain>
    </source>
</reference>
<dbReference type="Gene3D" id="3.30.710.10">
    <property type="entry name" value="Potassium Channel Kv1.1, Chain A"/>
    <property type="match status" value="1"/>
</dbReference>
<dbReference type="InParanoid" id="A0A409VVL1"/>